<evidence type="ECO:0000256" key="2">
    <source>
        <dbReference type="SAM" id="Phobius"/>
    </source>
</evidence>
<feature type="compositionally biased region" description="Polar residues" evidence="1">
    <location>
        <begin position="173"/>
        <end position="195"/>
    </location>
</feature>
<comment type="caution">
    <text evidence="3">The sequence shown here is derived from an EMBL/GenBank/DDBJ whole genome shotgun (WGS) entry which is preliminary data.</text>
</comment>
<name>A0A6S7H5Z6_PARCT</name>
<dbReference type="PANTHER" id="PTHR10796">
    <property type="entry name" value="PATCHED-RELATED"/>
    <property type="match status" value="1"/>
</dbReference>
<dbReference type="Gene3D" id="1.20.1640.10">
    <property type="entry name" value="Multidrug efflux transporter AcrB transmembrane domain"/>
    <property type="match status" value="1"/>
</dbReference>
<dbReference type="Proteomes" id="UP001152795">
    <property type="component" value="Unassembled WGS sequence"/>
</dbReference>
<feature type="transmembrane region" description="Helical" evidence="2">
    <location>
        <begin position="86"/>
        <end position="107"/>
    </location>
</feature>
<dbReference type="PANTHER" id="PTHR10796:SF130">
    <property type="entry name" value="PATCHED DOMAIN-CONTAINING PROTEIN 3-LIKE PROTEIN"/>
    <property type="match status" value="1"/>
</dbReference>
<dbReference type="AlphaFoldDB" id="A0A6S7H5Z6"/>
<gene>
    <name evidence="3" type="ORF">PACLA_8A034837</name>
</gene>
<keyword evidence="2" id="KW-0812">Transmembrane</keyword>
<keyword evidence="2" id="KW-0472">Membrane</keyword>
<proteinExistence type="predicted"/>
<organism evidence="3 4">
    <name type="scientific">Paramuricea clavata</name>
    <name type="common">Red gorgonian</name>
    <name type="synonym">Violescent sea-whip</name>
    <dbReference type="NCBI Taxonomy" id="317549"/>
    <lineage>
        <taxon>Eukaryota</taxon>
        <taxon>Metazoa</taxon>
        <taxon>Cnidaria</taxon>
        <taxon>Anthozoa</taxon>
        <taxon>Octocorallia</taxon>
        <taxon>Malacalcyonacea</taxon>
        <taxon>Plexauridae</taxon>
        <taxon>Paramuricea</taxon>
    </lineage>
</organism>
<feature type="transmembrane region" description="Helical" evidence="2">
    <location>
        <begin position="119"/>
        <end position="143"/>
    </location>
</feature>
<feature type="transmembrane region" description="Helical" evidence="2">
    <location>
        <begin position="6"/>
        <end position="30"/>
    </location>
</feature>
<evidence type="ECO:0000256" key="1">
    <source>
        <dbReference type="SAM" id="MobiDB-lite"/>
    </source>
</evidence>
<feature type="region of interest" description="Disordered" evidence="1">
    <location>
        <begin position="162"/>
        <end position="195"/>
    </location>
</feature>
<evidence type="ECO:0000313" key="3">
    <source>
        <dbReference type="EMBL" id="CAB4000184.1"/>
    </source>
</evidence>
<dbReference type="SUPFAM" id="SSF82866">
    <property type="entry name" value="Multidrug efflux transporter AcrB transmembrane domain"/>
    <property type="match status" value="1"/>
</dbReference>
<reference evidence="3" key="1">
    <citation type="submission" date="2020-04" db="EMBL/GenBank/DDBJ databases">
        <authorList>
            <person name="Alioto T."/>
            <person name="Alioto T."/>
            <person name="Gomez Garrido J."/>
        </authorList>
    </citation>
    <scope>NUCLEOTIDE SEQUENCE</scope>
    <source>
        <strain evidence="3">A484AB</strain>
    </source>
</reference>
<keyword evidence="2" id="KW-1133">Transmembrane helix</keyword>
<evidence type="ECO:0000313" key="4">
    <source>
        <dbReference type="Proteomes" id="UP001152795"/>
    </source>
</evidence>
<dbReference type="EMBL" id="CACRXK020003774">
    <property type="protein sequence ID" value="CAB4000184.1"/>
    <property type="molecule type" value="Genomic_DNA"/>
</dbReference>
<dbReference type="GO" id="GO:0016020">
    <property type="term" value="C:membrane"/>
    <property type="evidence" value="ECO:0007669"/>
    <property type="project" value="TreeGrafter"/>
</dbReference>
<sequence>MLVVFLVTFLIIANPLTSLLVFLCVVFTVVNVAGLMYYWNLTIDVVSTIVLVIGVGLSVDYASHVGHSFLVQTGNSTERTTKALRYIGPAVWNGGFSTFLAIVLLPSSESYIFITFFKLLFSVLSGVVIFGLFHGLAFLPIILSILCPSPYKSAMESTSTWQETKAGTRHTAKVTSLQVKPSETMNEDINSNNNE</sequence>
<dbReference type="InterPro" id="IPR051697">
    <property type="entry name" value="Patched_domain-protein"/>
</dbReference>
<dbReference type="OrthoDB" id="6510177at2759"/>
<protein>
    <submittedName>
        <fullName evidence="3">Patched domain-containing 3-like</fullName>
    </submittedName>
</protein>
<keyword evidence="4" id="KW-1185">Reference proteome</keyword>
<accession>A0A6S7H5Z6</accession>